<dbReference type="Proteomes" id="UP000603434">
    <property type="component" value="Unassembled WGS sequence"/>
</dbReference>
<accession>A0A8J6TL45</accession>
<dbReference type="EMBL" id="JACNJH010000076">
    <property type="protein sequence ID" value="MBC8360203.1"/>
    <property type="molecule type" value="Genomic_DNA"/>
</dbReference>
<organism evidence="1 2">
    <name type="scientific">Candidatus Desulfatibia profunda</name>
    <dbReference type="NCBI Taxonomy" id="2841695"/>
    <lineage>
        <taxon>Bacteria</taxon>
        <taxon>Pseudomonadati</taxon>
        <taxon>Thermodesulfobacteriota</taxon>
        <taxon>Desulfobacteria</taxon>
        <taxon>Desulfobacterales</taxon>
        <taxon>Desulfobacterales incertae sedis</taxon>
        <taxon>Candidatus Desulfatibia</taxon>
    </lineage>
</organism>
<name>A0A8J6TL45_9BACT</name>
<reference evidence="1 2" key="1">
    <citation type="submission" date="2020-08" db="EMBL/GenBank/DDBJ databases">
        <title>Bridging the membrane lipid divide: bacteria of the FCB group superphylum have the potential to synthesize archaeal ether lipids.</title>
        <authorList>
            <person name="Villanueva L."/>
            <person name="Von Meijenfeldt F.A.B."/>
            <person name="Westbye A.B."/>
            <person name="Yadav S."/>
            <person name="Hopmans E.C."/>
            <person name="Dutilh B.E."/>
            <person name="Sinninghe Damste J.S."/>
        </authorList>
    </citation>
    <scope>NUCLEOTIDE SEQUENCE [LARGE SCALE GENOMIC DNA]</scope>
    <source>
        <strain evidence="1">NIOZ-UU30</strain>
    </source>
</reference>
<protein>
    <submittedName>
        <fullName evidence="1">Uncharacterized protein</fullName>
    </submittedName>
</protein>
<gene>
    <name evidence="1" type="ORF">H8E23_02230</name>
</gene>
<evidence type="ECO:0000313" key="2">
    <source>
        <dbReference type="Proteomes" id="UP000603434"/>
    </source>
</evidence>
<evidence type="ECO:0000313" key="1">
    <source>
        <dbReference type="EMBL" id="MBC8360203.1"/>
    </source>
</evidence>
<sequence length="146" mass="16890">MKDLKNFWKTNHKNPTFKHLKVYLLRNLPKAGIGLFHRSGFYPDFIMWLRNLKTGAVHVRFIDPHGLHHGGLSGSADKFAALSKLKEFSELPDFKSKKISLDGFTLADTSIEQIPDAKDRSWADLEKEYPLIRRINDYCERLFTVA</sequence>
<comment type="caution">
    <text evidence="1">The sequence shown here is derived from an EMBL/GenBank/DDBJ whole genome shotgun (WGS) entry which is preliminary data.</text>
</comment>
<dbReference type="AlphaFoldDB" id="A0A8J6TL45"/>
<proteinExistence type="predicted"/>